<dbReference type="SUPFAM" id="SSF52540">
    <property type="entry name" value="P-loop containing nucleoside triphosphate hydrolases"/>
    <property type="match status" value="1"/>
</dbReference>
<dbReference type="Pfam" id="PF00437">
    <property type="entry name" value="T2SSE"/>
    <property type="match status" value="1"/>
</dbReference>
<reference evidence="3 4" key="1">
    <citation type="submission" date="2021-03" db="EMBL/GenBank/DDBJ databases">
        <title>Whole genome shotgun sequence of Actinoplanes toevensis NBRC 105298.</title>
        <authorList>
            <person name="Komaki H."/>
            <person name="Tamura T."/>
        </authorList>
    </citation>
    <scope>NUCLEOTIDE SEQUENCE [LARGE SCALE GENOMIC DNA]</scope>
    <source>
        <strain evidence="3 4">NBRC 105298</strain>
    </source>
</reference>
<dbReference type="GO" id="GO:0016301">
    <property type="term" value="F:kinase activity"/>
    <property type="evidence" value="ECO:0007669"/>
    <property type="project" value="UniProtKB-KW"/>
</dbReference>
<dbReference type="GO" id="GO:0016887">
    <property type="term" value="F:ATP hydrolysis activity"/>
    <property type="evidence" value="ECO:0007669"/>
    <property type="project" value="InterPro"/>
</dbReference>
<dbReference type="PANTHER" id="PTHR30486:SF6">
    <property type="entry name" value="TYPE IV PILUS RETRACTATION ATPASE PILT"/>
    <property type="match status" value="1"/>
</dbReference>
<dbReference type="CDD" id="cd01130">
    <property type="entry name" value="VirB11-like_ATPase"/>
    <property type="match status" value="1"/>
</dbReference>
<evidence type="ECO:0000256" key="1">
    <source>
        <dbReference type="ARBA" id="ARBA00006611"/>
    </source>
</evidence>
<dbReference type="RefSeq" id="WP_213013867.1">
    <property type="nucleotide sequence ID" value="NZ_BOQN01000206.1"/>
</dbReference>
<accession>A0A920BRM0</accession>
<dbReference type="InterPro" id="IPR001482">
    <property type="entry name" value="T2SS/T4SS_dom"/>
</dbReference>
<organism evidence="3 4">
    <name type="scientific">Paractinoplanes toevensis</name>
    <dbReference type="NCBI Taxonomy" id="571911"/>
    <lineage>
        <taxon>Bacteria</taxon>
        <taxon>Bacillati</taxon>
        <taxon>Actinomycetota</taxon>
        <taxon>Actinomycetes</taxon>
        <taxon>Micromonosporales</taxon>
        <taxon>Micromonosporaceae</taxon>
        <taxon>Paractinoplanes</taxon>
    </lineage>
</organism>
<dbReference type="InterPro" id="IPR050921">
    <property type="entry name" value="T4SS_GSP_E_ATPase"/>
</dbReference>
<sequence>MTVTNTSSARSGSNDAERGLVEVLRRRVARQLSERGRDVTGGDYEQLVWQLVDEALNEHARQVLSAGDRPLEPAMERRIAAAVRNHFAGLGGLQEYLDNPRVTQININGDEVFVSEVDGSKRRVPPVASSTDELVELIRMIAARSGSEERRFDRGVPRLNLQLPDGSRVFAAMAVSKVPVVSIRRHPLTRASLPDLVGYRMLDAGTAALLAALVKARKNVVISGGTYTGKTTLLRAMAREIPAHERLITIEDTFELGLRDEVEHPDCVELQVREPNIENSGAIYQDELVRWALRMSPDRVIVGEVRGAEVISLCQAMSQGNDGSLGTVHASSSQQALTRLMTYAVQVLPFEATAMLIAGAIEFVVHLAWSDRTRVVSSVRQVLHAEGRDVISNEILRPGRDKRAVTAAPLRSDTLDELVATGFRPDMLAGW</sequence>
<feature type="domain" description="Bacterial type II secretion system protein E" evidence="2">
    <location>
        <begin position="126"/>
        <end position="357"/>
    </location>
</feature>
<protein>
    <submittedName>
        <fullName evidence="3">Protein kinase</fullName>
    </submittedName>
</protein>
<dbReference type="Proteomes" id="UP000677082">
    <property type="component" value="Unassembled WGS sequence"/>
</dbReference>
<dbReference type="AlphaFoldDB" id="A0A920BRM0"/>
<evidence type="ECO:0000313" key="4">
    <source>
        <dbReference type="Proteomes" id="UP000677082"/>
    </source>
</evidence>
<evidence type="ECO:0000313" key="3">
    <source>
        <dbReference type="EMBL" id="GIM98248.1"/>
    </source>
</evidence>
<dbReference type="Gene3D" id="3.30.450.380">
    <property type="match status" value="1"/>
</dbReference>
<gene>
    <name evidence="3" type="ORF">Ato02nite_100410</name>
</gene>
<comment type="caution">
    <text evidence="3">The sequence shown here is derived from an EMBL/GenBank/DDBJ whole genome shotgun (WGS) entry which is preliminary data.</text>
</comment>
<keyword evidence="4" id="KW-1185">Reference proteome</keyword>
<keyword evidence="3" id="KW-0808">Transferase</keyword>
<dbReference type="InterPro" id="IPR027417">
    <property type="entry name" value="P-loop_NTPase"/>
</dbReference>
<dbReference type="Gene3D" id="3.40.50.300">
    <property type="entry name" value="P-loop containing nucleotide triphosphate hydrolases"/>
    <property type="match status" value="1"/>
</dbReference>
<proteinExistence type="inferred from homology"/>
<dbReference type="PANTHER" id="PTHR30486">
    <property type="entry name" value="TWITCHING MOTILITY PROTEIN PILT"/>
    <property type="match status" value="1"/>
</dbReference>
<keyword evidence="3" id="KW-0418">Kinase</keyword>
<name>A0A920BRM0_9ACTN</name>
<evidence type="ECO:0000259" key="2">
    <source>
        <dbReference type="Pfam" id="PF00437"/>
    </source>
</evidence>
<comment type="similarity">
    <text evidence="1">Belongs to the GSP E family.</text>
</comment>
<dbReference type="EMBL" id="BOQN01000206">
    <property type="protein sequence ID" value="GIM98248.1"/>
    <property type="molecule type" value="Genomic_DNA"/>
</dbReference>